<dbReference type="OrthoDB" id="411017at2759"/>
<evidence type="ECO:0000256" key="6">
    <source>
        <dbReference type="SAM" id="Phobius"/>
    </source>
</evidence>
<protein>
    <submittedName>
        <fullName evidence="7">Uncharacterized protein</fullName>
    </submittedName>
</protein>
<dbReference type="Proteomes" id="UP000355283">
    <property type="component" value="Unassembled WGS sequence"/>
</dbReference>
<keyword evidence="1" id="KW-0962">Peroxisome biogenesis</keyword>
<keyword evidence="2 6" id="KW-0472">Membrane</keyword>
<keyword evidence="6" id="KW-0812">Transmembrane</keyword>
<dbReference type="EMBL" id="SDOX01000018">
    <property type="protein sequence ID" value="TFJ84676.1"/>
    <property type="molecule type" value="Genomic_DNA"/>
</dbReference>
<comment type="subcellular location">
    <subcellularLocation>
        <location evidence="4">Peroxisome membrane</location>
    </subcellularLocation>
</comment>
<evidence type="ECO:0000256" key="5">
    <source>
        <dbReference type="SAM" id="MobiDB-lite"/>
    </source>
</evidence>
<feature type="transmembrane region" description="Helical" evidence="6">
    <location>
        <begin position="347"/>
        <end position="365"/>
    </location>
</feature>
<dbReference type="PANTHER" id="PTHR12652">
    <property type="entry name" value="PEROXISOMAL BIOGENESIS FACTOR 11"/>
    <property type="match status" value="1"/>
</dbReference>
<dbReference type="PANTHER" id="PTHR12652:SF50">
    <property type="entry name" value="PEROXIN 11"/>
    <property type="match status" value="1"/>
</dbReference>
<name>A0A4D9D034_9STRA</name>
<dbReference type="GO" id="GO:0005778">
    <property type="term" value="C:peroxisomal membrane"/>
    <property type="evidence" value="ECO:0007669"/>
    <property type="project" value="UniProtKB-SubCell"/>
</dbReference>
<sequence>MASRVPASCCRRGPYKGNRALTEVAAPPCIVRVSPNGAEGLTRPLDLAYWLGLQDSYSTKLPISLKSVVALIRSLEGRDKVTKTIQYACRFLWWYHKTHAPEDKVRGPRFEKMFRASQMARKCFHLFRTLEELEKLQALCADSKSPLWRRNLLMVRAAAMAIYWYYDNTCFLINAKLSSFDQRTAVARDGAAWTLANLISIGLALYDLDRNGKERSRLEDKAAALLRSRSSNHVVGGAAEERAMGREGKVEANGHGHSDAHGRKEMENGTLTASSSSSSSSSSQPQGGDTVAEADVEESLEEMARSSVKRFDLVGDLIRVSCDFLVACNTPGFDLPLHTLGFRLHDGIIGTAGLVSALFAVYKAYPADMGRLRKRRLMRLLPTGP</sequence>
<dbReference type="AlphaFoldDB" id="A0A4D9D034"/>
<evidence type="ECO:0000256" key="4">
    <source>
        <dbReference type="ARBA" id="ARBA00046271"/>
    </source>
</evidence>
<proteinExistence type="predicted"/>
<evidence type="ECO:0000313" key="7">
    <source>
        <dbReference type="EMBL" id="TFJ84676.1"/>
    </source>
</evidence>
<comment type="caution">
    <text evidence="7">The sequence shown here is derived from an EMBL/GenBank/DDBJ whole genome shotgun (WGS) entry which is preliminary data.</text>
</comment>
<evidence type="ECO:0000256" key="1">
    <source>
        <dbReference type="ARBA" id="ARBA00022593"/>
    </source>
</evidence>
<dbReference type="InterPro" id="IPR008733">
    <property type="entry name" value="PEX11"/>
</dbReference>
<feature type="region of interest" description="Disordered" evidence="5">
    <location>
        <begin position="234"/>
        <end position="299"/>
    </location>
</feature>
<evidence type="ECO:0000313" key="8">
    <source>
        <dbReference type="Proteomes" id="UP000355283"/>
    </source>
</evidence>
<feature type="compositionally biased region" description="Basic and acidic residues" evidence="5">
    <location>
        <begin position="239"/>
        <end position="267"/>
    </location>
</feature>
<keyword evidence="6" id="KW-1133">Transmembrane helix</keyword>
<dbReference type="GO" id="GO:0016559">
    <property type="term" value="P:peroxisome fission"/>
    <property type="evidence" value="ECO:0007669"/>
    <property type="project" value="InterPro"/>
</dbReference>
<accession>A0A4D9D034</accession>
<evidence type="ECO:0000256" key="3">
    <source>
        <dbReference type="ARBA" id="ARBA00023140"/>
    </source>
</evidence>
<evidence type="ECO:0000256" key="2">
    <source>
        <dbReference type="ARBA" id="ARBA00023136"/>
    </source>
</evidence>
<organism evidence="7 8">
    <name type="scientific">Nannochloropsis salina CCMP1776</name>
    <dbReference type="NCBI Taxonomy" id="1027361"/>
    <lineage>
        <taxon>Eukaryota</taxon>
        <taxon>Sar</taxon>
        <taxon>Stramenopiles</taxon>
        <taxon>Ochrophyta</taxon>
        <taxon>Eustigmatophyceae</taxon>
        <taxon>Eustigmatales</taxon>
        <taxon>Monodopsidaceae</taxon>
        <taxon>Microchloropsis</taxon>
        <taxon>Microchloropsis salina</taxon>
    </lineage>
</organism>
<keyword evidence="8" id="KW-1185">Reference proteome</keyword>
<feature type="compositionally biased region" description="Low complexity" evidence="5">
    <location>
        <begin position="274"/>
        <end position="283"/>
    </location>
</feature>
<dbReference type="Pfam" id="PF05648">
    <property type="entry name" value="PEX11"/>
    <property type="match status" value="1"/>
</dbReference>
<reference evidence="7 8" key="1">
    <citation type="submission" date="2019-01" db="EMBL/GenBank/DDBJ databases">
        <title>Nuclear Genome Assembly of the Microalgal Biofuel strain Nannochloropsis salina CCMP1776.</title>
        <authorList>
            <person name="Hovde B."/>
        </authorList>
    </citation>
    <scope>NUCLEOTIDE SEQUENCE [LARGE SCALE GENOMIC DNA]</scope>
    <source>
        <strain evidence="7 8">CCMP1776</strain>
    </source>
</reference>
<keyword evidence="3" id="KW-0576">Peroxisome</keyword>
<gene>
    <name evidence="7" type="ORF">NSK_004140</name>
</gene>